<name>Q47W19_COLP3</name>
<dbReference type="HOGENOM" id="CLU_3381364_0_0_6"/>
<dbReference type="STRING" id="167879.CPS_4354"/>
<evidence type="ECO:0000313" key="1">
    <source>
        <dbReference type="EMBL" id="AAZ26256.1"/>
    </source>
</evidence>
<dbReference type="Proteomes" id="UP000000547">
    <property type="component" value="Chromosome"/>
</dbReference>
<evidence type="ECO:0000313" key="2">
    <source>
        <dbReference type="Proteomes" id="UP000000547"/>
    </source>
</evidence>
<dbReference type="EMBL" id="CP000083">
    <property type="protein sequence ID" value="AAZ26256.1"/>
    <property type="molecule type" value="Genomic_DNA"/>
</dbReference>
<reference evidence="1" key="1">
    <citation type="journal article" date="2005" name="Proc. Natl. Acad. Sci. U.S.A.">
        <title>The psychrophilic lifestyle as revealed by the genome sequence of Colwellia psychrerythraea 34H through genomic and proteomic analyses.</title>
        <authorList>
            <person name="Methe B.A."/>
            <person name="Nelson K.E."/>
            <person name="Deming J.W."/>
            <person name="Momen B."/>
            <person name="Melamud E."/>
            <person name="Zhang X."/>
            <person name="Moult J."/>
            <person name="Madupu R."/>
            <person name="Nelson W.C."/>
            <person name="Dodson R.J."/>
            <person name="Brinkac L.M."/>
            <person name="Daugherty S.C."/>
            <person name="Durkin A.S."/>
            <person name="DeBoy R.T."/>
            <person name="Kolonay J.F."/>
            <person name="Sullivan S.A."/>
            <person name="Zhou L."/>
            <person name="Davidsen T.M."/>
            <person name="Wu M."/>
            <person name="Huston A.L."/>
            <person name="Lewis M."/>
            <person name="Weaver B."/>
            <person name="Weidman J.F."/>
            <person name="Khouri H."/>
            <person name="Utterback T.R."/>
            <person name="Feldblyum T.V."/>
            <person name="Fraser C.M."/>
        </authorList>
    </citation>
    <scope>NUCLEOTIDE SEQUENCE [LARGE SCALE GENOMIC DNA]</scope>
    <source>
        <strain evidence="1">34H</strain>
    </source>
</reference>
<sequence>MVTANLSRVSYSEQGQMEFFSFARFNLRILICC</sequence>
<organism evidence="1 2">
    <name type="scientific">Colwellia psychrerythraea (strain 34H / ATCC BAA-681)</name>
    <name type="common">Vibrio psychroerythus</name>
    <dbReference type="NCBI Taxonomy" id="167879"/>
    <lineage>
        <taxon>Bacteria</taxon>
        <taxon>Pseudomonadati</taxon>
        <taxon>Pseudomonadota</taxon>
        <taxon>Gammaproteobacteria</taxon>
        <taxon>Alteromonadales</taxon>
        <taxon>Colwelliaceae</taxon>
        <taxon>Colwellia</taxon>
    </lineage>
</organism>
<proteinExistence type="predicted"/>
<protein>
    <submittedName>
        <fullName evidence="1">Uncharacterized protein</fullName>
    </submittedName>
</protein>
<accession>Q47W19</accession>
<gene>
    <name evidence="1" type="ordered locus">CPS_4354</name>
</gene>
<dbReference type="AlphaFoldDB" id="Q47W19"/>
<dbReference type="KEGG" id="cps:CPS_4354"/>